<accession>A0ABN3UTU7</accession>
<keyword evidence="6" id="KW-1185">Reference proteome</keyword>
<keyword evidence="1" id="KW-0378">Hydrolase</keyword>
<sequence length="489" mass="51237">MSSCPALCSGVIFAASRSPHDAAVVVVVVVLLLEGDAVDDVLDVVGAPEVALEVAEPGPVVVARVEGEPASHPAATRVASETTPRARRGRAGRALTDRTYPAPAATTKPLAPPRLLPSRHISWRIRVFDHDCCPHATSRGGSGRSAATVALTPALVASGRITGMAIPVVLDVDTGVDDACALLLAALHPGLELRAVTCVGGNAPVDDVVANTLTVLDAASRPDVVVARGAERPLLEEAVDARHVHGQDGMGDLDWPKSQRRADPRHAVEVLRDVLVDAGERGGEDRVTLVPLAPLTNIALLLRTHPEVARGLREIVFMGGAAHVGNATASAEFNVFHDPEAAAIVLDACADLDIAVTMYGLDVFYDPRISREQAAALVAAGGRGSAELAGRLIAFQCDRFGSDSATIGDAGAVCAVLAPDAVRREKLPVRVELAGTWSRGRTIVDRRDWTGDLSHDPHGQARSTIDVCLEVDSQRCADLWLDTVSGRTS</sequence>
<keyword evidence="2" id="KW-0326">Glycosidase</keyword>
<gene>
    <name evidence="5" type="ORF">GCM10009867_22700</name>
</gene>
<dbReference type="InterPro" id="IPR036452">
    <property type="entry name" value="Ribo_hydro-like"/>
</dbReference>
<feature type="domain" description="Inosine/uridine-preferring nucleoside hydrolase" evidence="4">
    <location>
        <begin position="168"/>
        <end position="476"/>
    </location>
</feature>
<dbReference type="Pfam" id="PF01156">
    <property type="entry name" value="IU_nuc_hydro"/>
    <property type="match status" value="1"/>
</dbReference>
<dbReference type="SUPFAM" id="SSF53590">
    <property type="entry name" value="Nucleoside hydrolase"/>
    <property type="match status" value="1"/>
</dbReference>
<reference evidence="5 6" key="1">
    <citation type="journal article" date="2019" name="Int. J. Syst. Evol. Microbiol.">
        <title>The Global Catalogue of Microorganisms (GCM) 10K type strain sequencing project: providing services to taxonomists for standard genome sequencing and annotation.</title>
        <authorList>
            <consortium name="The Broad Institute Genomics Platform"/>
            <consortium name="The Broad Institute Genome Sequencing Center for Infectious Disease"/>
            <person name="Wu L."/>
            <person name="Ma J."/>
        </authorList>
    </citation>
    <scope>NUCLEOTIDE SEQUENCE [LARGE SCALE GENOMIC DNA]</scope>
    <source>
        <strain evidence="5 6">JCM 16378</strain>
    </source>
</reference>
<dbReference type="InterPro" id="IPR001910">
    <property type="entry name" value="Inosine/uridine_hydrolase_dom"/>
</dbReference>
<evidence type="ECO:0000313" key="6">
    <source>
        <dbReference type="Proteomes" id="UP001501326"/>
    </source>
</evidence>
<evidence type="ECO:0000313" key="5">
    <source>
        <dbReference type="EMBL" id="GAA2736984.1"/>
    </source>
</evidence>
<dbReference type="EMBL" id="BAAARN010000002">
    <property type="protein sequence ID" value="GAA2736984.1"/>
    <property type="molecule type" value="Genomic_DNA"/>
</dbReference>
<evidence type="ECO:0000259" key="4">
    <source>
        <dbReference type="Pfam" id="PF01156"/>
    </source>
</evidence>
<protein>
    <recommendedName>
        <fullName evidence="4">Inosine/uridine-preferring nucleoside hydrolase domain-containing protein</fullName>
    </recommendedName>
</protein>
<comment type="caution">
    <text evidence="5">The sequence shown here is derived from an EMBL/GenBank/DDBJ whole genome shotgun (WGS) entry which is preliminary data.</text>
</comment>
<dbReference type="Gene3D" id="3.90.245.10">
    <property type="entry name" value="Ribonucleoside hydrolase-like"/>
    <property type="match status" value="1"/>
</dbReference>
<evidence type="ECO:0000256" key="2">
    <source>
        <dbReference type="ARBA" id="ARBA00023295"/>
    </source>
</evidence>
<dbReference type="PANTHER" id="PTHR12304:SF4">
    <property type="entry name" value="URIDINE NUCLEOSIDASE"/>
    <property type="match status" value="1"/>
</dbReference>
<proteinExistence type="predicted"/>
<dbReference type="Proteomes" id="UP001501326">
    <property type="component" value="Unassembled WGS sequence"/>
</dbReference>
<evidence type="ECO:0000256" key="3">
    <source>
        <dbReference type="SAM" id="MobiDB-lite"/>
    </source>
</evidence>
<dbReference type="InterPro" id="IPR023186">
    <property type="entry name" value="IUNH"/>
</dbReference>
<organism evidence="5 6">
    <name type="scientific">Pedococcus aerophilus</name>
    <dbReference type="NCBI Taxonomy" id="436356"/>
    <lineage>
        <taxon>Bacteria</taxon>
        <taxon>Bacillati</taxon>
        <taxon>Actinomycetota</taxon>
        <taxon>Actinomycetes</taxon>
        <taxon>Micrococcales</taxon>
        <taxon>Intrasporangiaceae</taxon>
        <taxon>Pedococcus</taxon>
    </lineage>
</organism>
<feature type="compositionally biased region" description="Low complexity" evidence="3">
    <location>
        <begin position="99"/>
        <end position="109"/>
    </location>
</feature>
<dbReference type="PANTHER" id="PTHR12304">
    <property type="entry name" value="INOSINE-URIDINE PREFERRING NUCLEOSIDE HYDROLASE"/>
    <property type="match status" value="1"/>
</dbReference>
<evidence type="ECO:0000256" key="1">
    <source>
        <dbReference type="ARBA" id="ARBA00022801"/>
    </source>
</evidence>
<feature type="region of interest" description="Disordered" evidence="3">
    <location>
        <begin position="67"/>
        <end position="113"/>
    </location>
</feature>
<name>A0ABN3UTU7_9MICO</name>